<feature type="transmembrane region" description="Helical" evidence="1">
    <location>
        <begin position="82"/>
        <end position="99"/>
    </location>
</feature>
<sequence length="240" mass="25424">MNSHRIWAGLTVLTGLATVAITAAFQMLPDVAAAGACWAPGKVVDFELARTLEQSLKVFTPEACRVPIVSAMDAVNHLDVKAYIPAYTAFAVCAAMFLGGGLRKPLVLPAIGVALLALAADYVETFTLLQITRDLEGSAHLLLRASDGAWVKFAALALHAFLLARICMAPETRRPILAMLLLLPMVGTAFAAIDNSRAALMTYALVLSWTPVLLVGARDLARRSFSSPVNGGGKSHPSVE</sequence>
<keyword evidence="1" id="KW-0812">Transmembrane</keyword>
<keyword evidence="1" id="KW-0472">Membrane</keyword>
<dbReference type="RefSeq" id="WP_377371818.1">
    <property type="nucleotide sequence ID" value="NZ_JAOTJD010000068.1"/>
</dbReference>
<keyword evidence="3" id="KW-1185">Reference proteome</keyword>
<dbReference type="Proteomes" id="UP001598130">
    <property type="component" value="Unassembled WGS sequence"/>
</dbReference>
<protein>
    <submittedName>
        <fullName evidence="2">Uncharacterized protein</fullName>
    </submittedName>
</protein>
<accession>A0ABW6CW88</accession>
<feature type="transmembrane region" description="Helical" evidence="1">
    <location>
        <begin position="199"/>
        <end position="217"/>
    </location>
</feature>
<dbReference type="EMBL" id="JAOTJD010000068">
    <property type="protein sequence ID" value="MFD3266583.1"/>
    <property type="molecule type" value="Genomic_DNA"/>
</dbReference>
<organism evidence="2 3">
    <name type="scientific">Phenylobacterium ferrooxidans</name>
    <dbReference type="NCBI Taxonomy" id="2982689"/>
    <lineage>
        <taxon>Bacteria</taxon>
        <taxon>Pseudomonadati</taxon>
        <taxon>Pseudomonadota</taxon>
        <taxon>Alphaproteobacteria</taxon>
        <taxon>Caulobacterales</taxon>
        <taxon>Caulobacteraceae</taxon>
        <taxon>Phenylobacterium</taxon>
    </lineage>
</organism>
<feature type="transmembrane region" description="Helical" evidence="1">
    <location>
        <begin position="149"/>
        <end position="168"/>
    </location>
</feature>
<evidence type="ECO:0000313" key="3">
    <source>
        <dbReference type="Proteomes" id="UP001598130"/>
    </source>
</evidence>
<comment type="caution">
    <text evidence="2">The sequence shown here is derived from an EMBL/GenBank/DDBJ whole genome shotgun (WGS) entry which is preliminary data.</text>
</comment>
<feature type="transmembrane region" description="Helical" evidence="1">
    <location>
        <begin position="175"/>
        <end position="193"/>
    </location>
</feature>
<reference evidence="2 3" key="1">
    <citation type="submission" date="2022-09" db="EMBL/GenBank/DDBJ databases">
        <title>New species of Phenylobacterium.</title>
        <authorList>
            <person name="Mieszkin S."/>
        </authorList>
    </citation>
    <scope>NUCLEOTIDE SEQUENCE [LARGE SCALE GENOMIC DNA]</scope>
    <source>
        <strain evidence="2 3">HK31-G</strain>
    </source>
</reference>
<feature type="transmembrane region" description="Helical" evidence="1">
    <location>
        <begin position="106"/>
        <end position="129"/>
    </location>
</feature>
<evidence type="ECO:0000313" key="2">
    <source>
        <dbReference type="EMBL" id="MFD3266583.1"/>
    </source>
</evidence>
<gene>
    <name evidence="2" type="ORF">OCL97_21805</name>
</gene>
<evidence type="ECO:0000256" key="1">
    <source>
        <dbReference type="SAM" id="Phobius"/>
    </source>
</evidence>
<keyword evidence="1" id="KW-1133">Transmembrane helix</keyword>
<name>A0ABW6CW88_9CAUL</name>
<proteinExistence type="predicted"/>